<dbReference type="Proteomes" id="UP000287171">
    <property type="component" value="Unassembled WGS sequence"/>
</dbReference>
<organism evidence="1 2">
    <name type="scientific">Dictyobacter alpinus</name>
    <dbReference type="NCBI Taxonomy" id="2014873"/>
    <lineage>
        <taxon>Bacteria</taxon>
        <taxon>Bacillati</taxon>
        <taxon>Chloroflexota</taxon>
        <taxon>Ktedonobacteria</taxon>
        <taxon>Ktedonobacterales</taxon>
        <taxon>Dictyobacteraceae</taxon>
        <taxon>Dictyobacter</taxon>
    </lineage>
</organism>
<gene>
    <name evidence="1" type="ORF">KDA_69350</name>
</gene>
<accession>A0A402BJC4</accession>
<comment type="caution">
    <text evidence="1">The sequence shown here is derived from an EMBL/GenBank/DDBJ whole genome shotgun (WGS) entry which is preliminary data.</text>
</comment>
<protein>
    <submittedName>
        <fullName evidence="1">Uncharacterized protein</fullName>
    </submittedName>
</protein>
<proteinExistence type="predicted"/>
<evidence type="ECO:0000313" key="2">
    <source>
        <dbReference type="Proteomes" id="UP000287171"/>
    </source>
</evidence>
<reference evidence="2" key="1">
    <citation type="submission" date="2018-12" db="EMBL/GenBank/DDBJ databases">
        <title>Tengunoibacter tsumagoiensis gen. nov., sp. nov., Dictyobacter kobayashii sp. nov., D. alpinus sp. nov., and D. joshuensis sp. nov. and description of Dictyobacteraceae fam. nov. within the order Ktedonobacterales isolated from Tengu-no-mugimeshi.</title>
        <authorList>
            <person name="Wang C.M."/>
            <person name="Zheng Y."/>
            <person name="Sakai Y."/>
            <person name="Toyoda A."/>
            <person name="Minakuchi Y."/>
            <person name="Abe K."/>
            <person name="Yokota A."/>
            <person name="Yabe S."/>
        </authorList>
    </citation>
    <scope>NUCLEOTIDE SEQUENCE [LARGE SCALE GENOMIC DNA]</scope>
    <source>
        <strain evidence="2">Uno16</strain>
    </source>
</reference>
<dbReference type="EMBL" id="BIFT01000002">
    <property type="protein sequence ID" value="GCE31451.1"/>
    <property type="molecule type" value="Genomic_DNA"/>
</dbReference>
<keyword evidence="2" id="KW-1185">Reference proteome</keyword>
<dbReference type="AlphaFoldDB" id="A0A402BJC4"/>
<sequence>MRIVSAHFPFVSVKRLAFVLLEKDYVYHVGLLEYGIDIIKRAISLNQTHSLVSPGLILPDLKYFMVCNHTFIRAYAIIIYI</sequence>
<evidence type="ECO:0000313" key="1">
    <source>
        <dbReference type="EMBL" id="GCE31451.1"/>
    </source>
</evidence>
<name>A0A402BJC4_9CHLR</name>